<protein>
    <recommendedName>
        <fullName evidence="5">Dihydroorotase catalytic domain-containing protein</fullName>
    </recommendedName>
</protein>
<evidence type="ECO:0000259" key="5">
    <source>
        <dbReference type="Pfam" id="PF12890"/>
    </source>
</evidence>
<evidence type="ECO:0000313" key="7">
    <source>
        <dbReference type="Proteomes" id="UP000275925"/>
    </source>
</evidence>
<dbReference type="PANTHER" id="PTHR43668:SF2">
    <property type="entry name" value="ALLANTOINASE"/>
    <property type="match status" value="1"/>
</dbReference>
<dbReference type="GO" id="GO:0005737">
    <property type="term" value="C:cytoplasm"/>
    <property type="evidence" value="ECO:0007669"/>
    <property type="project" value="TreeGrafter"/>
</dbReference>
<dbReference type="InterPro" id="IPR002195">
    <property type="entry name" value="Dihydroorotase_CS"/>
</dbReference>
<comment type="cofactor">
    <cofactor evidence="1">
        <name>Zn(2+)</name>
        <dbReference type="ChEBI" id="CHEBI:29105"/>
    </cofactor>
</comment>
<comment type="similarity">
    <text evidence="2">Belongs to the metallo-dependent hydrolases superfamily. DHOase family. Class I DHOase subfamily.</text>
</comment>
<accession>A0A388TJL9</accession>
<dbReference type="AlphaFoldDB" id="A0A388TJL9"/>
<dbReference type="Proteomes" id="UP000275925">
    <property type="component" value="Unassembled WGS sequence"/>
</dbReference>
<evidence type="ECO:0000313" key="6">
    <source>
        <dbReference type="EMBL" id="GBR77239.1"/>
    </source>
</evidence>
<dbReference type="EMBL" id="BGZO01000152">
    <property type="protein sequence ID" value="GBR77239.1"/>
    <property type="molecule type" value="Genomic_DNA"/>
</dbReference>
<keyword evidence="3" id="KW-0665">Pyrimidine biosynthesis</keyword>
<gene>
    <name evidence="6" type="ORF">NO2_1653</name>
</gene>
<proteinExistence type="inferred from homology"/>
<dbReference type="PANTHER" id="PTHR43668">
    <property type="entry name" value="ALLANTOINASE"/>
    <property type="match status" value="1"/>
</dbReference>
<reference evidence="6 7" key="1">
    <citation type="journal article" date="2019" name="ISME J.">
        <title>Genome analyses of uncultured TG2/ZB3 bacteria in 'Margulisbacteria' specifically attached to ectosymbiotic spirochetes of protists in the termite gut.</title>
        <authorList>
            <person name="Utami Y.D."/>
            <person name="Kuwahara H."/>
            <person name="Igai K."/>
            <person name="Murakami T."/>
            <person name="Sugaya K."/>
            <person name="Morikawa T."/>
            <person name="Nagura Y."/>
            <person name="Yuki M."/>
            <person name="Deevong P."/>
            <person name="Inoue T."/>
            <person name="Kihara K."/>
            <person name="Lo N."/>
            <person name="Yamada A."/>
            <person name="Ohkuma M."/>
            <person name="Hongoh Y."/>
        </authorList>
    </citation>
    <scope>NUCLEOTIDE SEQUENCE [LARGE SCALE GENOMIC DNA]</scope>
    <source>
        <strain evidence="6">NkOx7-02</strain>
    </source>
</reference>
<dbReference type="InterPro" id="IPR024403">
    <property type="entry name" value="DHOase_cat"/>
</dbReference>
<organism evidence="6 7">
    <name type="scientific">Candidatus Termititenax persephonae</name>
    <dbReference type="NCBI Taxonomy" id="2218525"/>
    <lineage>
        <taxon>Bacteria</taxon>
        <taxon>Bacillati</taxon>
        <taxon>Candidatus Margulisiibacteriota</taxon>
        <taxon>Candidatus Termititenacia</taxon>
        <taxon>Candidatus Termititenacales</taxon>
        <taxon>Candidatus Termititenacaceae</taxon>
        <taxon>Candidatus Termititenax</taxon>
    </lineage>
</organism>
<dbReference type="InterPro" id="IPR011059">
    <property type="entry name" value="Metal-dep_hydrolase_composite"/>
</dbReference>
<feature type="region of interest" description="Disordered" evidence="4">
    <location>
        <begin position="67"/>
        <end position="98"/>
    </location>
</feature>
<feature type="domain" description="Dihydroorotase catalytic" evidence="5">
    <location>
        <begin position="50"/>
        <end position="79"/>
    </location>
</feature>
<dbReference type="GO" id="GO:0004038">
    <property type="term" value="F:allantoinase activity"/>
    <property type="evidence" value="ECO:0007669"/>
    <property type="project" value="TreeGrafter"/>
</dbReference>
<evidence type="ECO:0000256" key="1">
    <source>
        <dbReference type="ARBA" id="ARBA00001947"/>
    </source>
</evidence>
<comment type="caution">
    <text evidence="6">The sequence shown here is derived from an EMBL/GenBank/DDBJ whole genome shotgun (WGS) entry which is preliminary data.</text>
</comment>
<evidence type="ECO:0000256" key="4">
    <source>
        <dbReference type="SAM" id="MobiDB-lite"/>
    </source>
</evidence>
<sequence length="98" mass="11057">MSRLLLKNGTVVDPTQNIHARLDILLEQDRIVELKENISAPDAETYDLQGKLALPGLIDMHVHLREPGQEEKETIKTGARVKEGKKNEGKEKEASMER</sequence>
<evidence type="ECO:0000256" key="3">
    <source>
        <dbReference type="ARBA" id="ARBA00022975"/>
    </source>
</evidence>
<evidence type="ECO:0000256" key="2">
    <source>
        <dbReference type="ARBA" id="ARBA00010286"/>
    </source>
</evidence>
<keyword evidence="7" id="KW-1185">Reference proteome</keyword>
<dbReference type="Pfam" id="PF12890">
    <property type="entry name" value="DHOase"/>
    <property type="match status" value="1"/>
</dbReference>
<dbReference type="GO" id="GO:0006145">
    <property type="term" value="P:purine nucleobase catabolic process"/>
    <property type="evidence" value="ECO:0007669"/>
    <property type="project" value="TreeGrafter"/>
</dbReference>
<dbReference type="InterPro" id="IPR050138">
    <property type="entry name" value="DHOase/Allantoinase_Hydrolase"/>
</dbReference>
<dbReference type="Gene3D" id="3.20.20.140">
    <property type="entry name" value="Metal-dependent hydrolases"/>
    <property type="match status" value="1"/>
</dbReference>
<name>A0A388TJL9_9BACT</name>
<dbReference type="PROSITE" id="PS00482">
    <property type="entry name" value="DIHYDROOROTASE_1"/>
    <property type="match status" value="1"/>
</dbReference>
<dbReference type="SUPFAM" id="SSF51338">
    <property type="entry name" value="Composite domain of metallo-dependent hydrolases"/>
    <property type="match status" value="1"/>
</dbReference>